<evidence type="ECO:0000256" key="8">
    <source>
        <dbReference type="SAM" id="SignalP"/>
    </source>
</evidence>
<evidence type="ECO:0000256" key="1">
    <source>
        <dbReference type="ARBA" id="ARBA00004141"/>
    </source>
</evidence>
<comment type="similarity">
    <text evidence="6">Belongs to the DNAJC25 family.</text>
</comment>
<evidence type="ECO:0000256" key="7">
    <source>
        <dbReference type="ARBA" id="ARBA00024246"/>
    </source>
</evidence>
<evidence type="ECO:0000313" key="11">
    <source>
        <dbReference type="Proteomes" id="UP000030759"/>
    </source>
</evidence>
<evidence type="ECO:0000256" key="5">
    <source>
        <dbReference type="ARBA" id="ARBA00023186"/>
    </source>
</evidence>
<keyword evidence="2" id="KW-0812">Transmembrane</keyword>
<evidence type="ECO:0000256" key="2">
    <source>
        <dbReference type="ARBA" id="ARBA00022692"/>
    </source>
</evidence>
<evidence type="ECO:0000256" key="6">
    <source>
        <dbReference type="ARBA" id="ARBA00024193"/>
    </source>
</evidence>
<dbReference type="GO" id="GO:0005789">
    <property type="term" value="C:endoplasmic reticulum membrane"/>
    <property type="evidence" value="ECO:0007669"/>
    <property type="project" value="TreeGrafter"/>
</dbReference>
<evidence type="ECO:0000313" key="10">
    <source>
        <dbReference type="EMBL" id="ERE84698.1"/>
    </source>
</evidence>
<dbReference type="InterPro" id="IPR036869">
    <property type="entry name" value="J_dom_sf"/>
</dbReference>
<proteinExistence type="inferred from homology"/>
<dbReference type="PANTHER" id="PTHR44176:SF1">
    <property type="entry name" value="DNAJ HOMOLOG SUBFAMILY C MEMBER 25"/>
    <property type="match status" value="1"/>
</dbReference>
<reference evidence="11" key="1">
    <citation type="journal article" date="2013" name="Nat. Biotechnol.">
        <title>Chinese hamster genome sequenced from sorted chromosomes.</title>
        <authorList>
            <person name="Brinkrolf K."/>
            <person name="Rupp O."/>
            <person name="Laux H."/>
            <person name="Kollin F."/>
            <person name="Ernst W."/>
            <person name="Linke B."/>
            <person name="Kofler R."/>
            <person name="Romand S."/>
            <person name="Hesse F."/>
            <person name="Budach W.E."/>
            <person name="Galosy S."/>
            <person name="Muller D."/>
            <person name="Noll T."/>
            <person name="Wienberg J."/>
            <person name="Jostock T."/>
            <person name="Leonard M."/>
            <person name="Grillari J."/>
            <person name="Tauch A."/>
            <person name="Goesmann A."/>
            <person name="Helk B."/>
            <person name="Mott J.E."/>
            <person name="Puhler A."/>
            <person name="Borth N."/>
        </authorList>
    </citation>
    <scope>NUCLEOTIDE SEQUENCE [LARGE SCALE GENOMIC DNA]</scope>
    <source>
        <strain evidence="11">17A/GY</strain>
    </source>
</reference>
<dbReference type="AlphaFoldDB" id="A0A061ILH6"/>
<dbReference type="PROSITE" id="PS50076">
    <property type="entry name" value="DNAJ_2"/>
    <property type="match status" value="1"/>
</dbReference>
<dbReference type="SUPFAM" id="SSF46565">
    <property type="entry name" value="Chaperone J-domain"/>
    <property type="match status" value="1"/>
</dbReference>
<name>A0A061ILH6_CRIGR</name>
<dbReference type="InterPro" id="IPR044632">
    <property type="entry name" value="DNAJC25-like"/>
</dbReference>
<dbReference type="PANTHER" id="PTHR44176">
    <property type="entry name" value="DNAJ HOMOLOG SUBFAMILY C MEMBER 25"/>
    <property type="match status" value="1"/>
</dbReference>
<keyword evidence="5" id="KW-0143">Chaperone</keyword>
<dbReference type="SMART" id="SM00271">
    <property type="entry name" value="DnaJ"/>
    <property type="match status" value="1"/>
</dbReference>
<gene>
    <name evidence="10" type="ORF">H671_2g5769</name>
</gene>
<protein>
    <recommendedName>
        <fullName evidence="7">DnaJ homolog subfamily C member 25</fullName>
    </recommendedName>
</protein>
<keyword evidence="4" id="KW-0472">Membrane</keyword>
<evidence type="ECO:0000256" key="3">
    <source>
        <dbReference type="ARBA" id="ARBA00022989"/>
    </source>
</evidence>
<evidence type="ECO:0000256" key="4">
    <source>
        <dbReference type="ARBA" id="ARBA00023136"/>
    </source>
</evidence>
<dbReference type="Gene3D" id="1.10.287.110">
    <property type="entry name" value="DnaJ domain"/>
    <property type="match status" value="1"/>
</dbReference>
<organism evidence="10 11">
    <name type="scientific">Cricetulus griseus</name>
    <name type="common">Chinese hamster</name>
    <name type="synonym">Cricetulus barabensis griseus</name>
    <dbReference type="NCBI Taxonomy" id="10029"/>
    <lineage>
        <taxon>Eukaryota</taxon>
        <taxon>Metazoa</taxon>
        <taxon>Chordata</taxon>
        <taxon>Craniata</taxon>
        <taxon>Vertebrata</taxon>
        <taxon>Euteleostomi</taxon>
        <taxon>Mammalia</taxon>
        <taxon>Eutheria</taxon>
        <taxon>Euarchontoglires</taxon>
        <taxon>Glires</taxon>
        <taxon>Rodentia</taxon>
        <taxon>Myomorpha</taxon>
        <taxon>Muroidea</taxon>
        <taxon>Cricetidae</taxon>
        <taxon>Cricetinae</taxon>
        <taxon>Cricetulus</taxon>
    </lineage>
</organism>
<comment type="subcellular location">
    <subcellularLocation>
        <location evidence="1">Membrane</location>
        <topology evidence="1">Multi-pass membrane protein</topology>
    </subcellularLocation>
</comment>
<feature type="chain" id="PRO_5001600807" description="DnaJ homolog subfamily C member 25" evidence="8">
    <location>
        <begin position="38"/>
        <end position="377"/>
    </location>
</feature>
<dbReference type="PRINTS" id="PR00625">
    <property type="entry name" value="JDOMAIN"/>
</dbReference>
<dbReference type="GO" id="GO:0006457">
    <property type="term" value="P:protein folding"/>
    <property type="evidence" value="ECO:0007669"/>
    <property type="project" value="InterPro"/>
</dbReference>
<feature type="domain" description="J" evidence="9">
    <location>
        <begin position="48"/>
        <end position="113"/>
    </location>
</feature>
<dbReference type="InterPro" id="IPR001623">
    <property type="entry name" value="DnaJ_domain"/>
</dbReference>
<keyword evidence="8" id="KW-0732">Signal</keyword>
<accession>A0A061ILH6</accession>
<dbReference type="Pfam" id="PF00226">
    <property type="entry name" value="DnaJ"/>
    <property type="match status" value="1"/>
</dbReference>
<dbReference type="Proteomes" id="UP000030759">
    <property type="component" value="Unassembled WGS sequence"/>
</dbReference>
<feature type="signal peptide" evidence="8">
    <location>
        <begin position="1"/>
        <end position="37"/>
    </location>
</feature>
<keyword evidence="3" id="KW-1133">Transmembrane helix</keyword>
<dbReference type="EMBL" id="KE667859">
    <property type="protein sequence ID" value="ERE84698.1"/>
    <property type="molecule type" value="Genomic_DNA"/>
</dbReference>
<sequence length="377" mass="44023">MAARLAARGGPEAAGRRPWLLLTPLLLAPLLARPAEALVEGLYCGTRDCYEVLGVSRSASKAEIARAYRQLARRYHPDRYRPEPGDGPGGAPPSAEAFLLVATAYETLKILVVVFQSSCICPRGLGMDGPAEAPLTPVEIRNKEYIALLVKAQDREEETSIKDEETRKDYDYMLDHPEEYYSHYYHYYSRRLAPKVDVRVVILVSVCAISVFQYFSWWNSYNKAISYLATVPKYRIQATEIAKEQGLLKKAKEKGKNKKSKEEIRDEEENIIKNIIKTWYCRWIYNFNIKGKEYGEEERLYLIRKSMKMSQSQFDSLEDHQKETFLKRELWVKENYEVYKQEQEEELKKKLANDPRWKRYRRWMKNEGPGRLTFVDD</sequence>
<evidence type="ECO:0000259" key="9">
    <source>
        <dbReference type="PROSITE" id="PS50076"/>
    </source>
</evidence>
<dbReference type="CDD" id="cd06257">
    <property type="entry name" value="DnaJ"/>
    <property type="match status" value="1"/>
</dbReference>